<dbReference type="Gene3D" id="1.20.5.170">
    <property type="match status" value="1"/>
</dbReference>
<evidence type="ECO:0000313" key="2">
    <source>
        <dbReference type="EMBL" id="TBT98410.1"/>
    </source>
</evidence>
<feature type="compositionally biased region" description="Low complexity" evidence="1">
    <location>
        <begin position="246"/>
        <end position="263"/>
    </location>
</feature>
<feature type="compositionally biased region" description="Polar residues" evidence="1">
    <location>
        <begin position="131"/>
        <end position="188"/>
    </location>
</feature>
<name>A0A4Q9KVS1_9MICR</name>
<proteinExistence type="predicted"/>
<feature type="compositionally biased region" description="Polar residues" evidence="1">
    <location>
        <begin position="225"/>
        <end position="245"/>
    </location>
</feature>
<dbReference type="Proteomes" id="UP000293045">
    <property type="component" value="Unassembled WGS sequence"/>
</dbReference>
<feature type="compositionally biased region" description="Low complexity" evidence="1">
    <location>
        <begin position="114"/>
        <end position="126"/>
    </location>
</feature>
<feature type="region of interest" description="Disordered" evidence="1">
    <location>
        <begin position="109"/>
        <end position="263"/>
    </location>
</feature>
<feature type="compositionally biased region" description="Polar residues" evidence="1">
    <location>
        <begin position="8"/>
        <end position="23"/>
    </location>
</feature>
<feature type="non-terminal residue" evidence="2">
    <location>
        <position position="481"/>
    </location>
</feature>
<dbReference type="VEuPathDB" id="MicrosporidiaDB:CWI39_2444p0020"/>
<dbReference type="VEuPathDB" id="MicrosporidiaDB:CWI36_1925p0010"/>
<dbReference type="EMBL" id="PIXR01002444">
    <property type="protein sequence ID" value="TBT98410.1"/>
    <property type="molecule type" value="Genomic_DNA"/>
</dbReference>
<dbReference type="AlphaFoldDB" id="A0A4Q9KVS1"/>
<comment type="caution">
    <text evidence="2">The sequence shown here is derived from an EMBL/GenBank/DDBJ whole genome shotgun (WGS) entry which is preliminary data.</text>
</comment>
<feature type="compositionally biased region" description="Polar residues" evidence="1">
    <location>
        <begin position="196"/>
        <end position="218"/>
    </location>
</feature>
<evidence type="ECO:0000313" key="3">
    <source>
        <dbReference type="Proteomes" id="UP000293045"/>
    </source>
</evidence>
<accession>A0A4Q9KVS1</accession>
<reference evidence="2 3" key="1">
    <citation type="submission" date="2017-12" db="EMBL/GenBank/DDBJ databases">
        <authorList>
            <person name="Pombert J.-F."/>
            <person name="Haag K.L."/>
            <person name="Ebert D."/>
        </authorList>
    </citation>
    <scope>NUCLEOTIDE SEQUENCE [LARGE SCALE GENOMIC DNA]</scope>
    <source>
        <strain evidence="2">IL-BN-2</strain>
    </source>
</reference>
<gene>
    <name evidence="2" type="ORF">CWI39_2444p0020</name>
</gene>
<protein>
    <submittedName>
        <fullName evidence="2">Uncharacterized protein</fullName>
    </submittedName>
</protein>
<sequence length="481" mass="54628">MPEIPHQFISNENPYSFSSTISTDPYNTKKERLESINRLQPPYIPIGIDTKSIEIERNNIVQQVKQTLIRDILVSEYNRVSCYMSDKIELEGFEEGDNNSSVLEGVSNSSVLEGVNNSRNRVGGVNDTDSKQQGVNNSSSKQQGVNNSSSKQDPVNHSTNKQDPVNHSTNKQDPINNSTNNQQGVDNSNSKHDPVNHSTNKQDPINNSTNNQQGVDNSSSKHDPVNNSTTKQDPVNKSTNTLHPFTTNTNTIPTNTTPTNNPDTNTLLTLLTSYLHSINYSDTHLLSSLTKVRKLLLHTKQQTLRTSVYKSISSSLSPSQLLSSTSKHHRNTLTDLYILNTLESKYKTEQLKKQTFKKIEISRNILETHKRIINNIKIRINITEKFYKCINNLNINFYKLESKKQEKIRRERLKALRNEDEQGYLLLLKEKKEERIEYILNKTDEYISILTERIRSSSNRVGLEGVSNSRIGLEGVSNSRI</sequence>
<feature type="region of interest" description="Disordered" evidence="1">
    <location>
        <begin position="1"/>
        <end position="23"/>
    </location>
</feature>
<evidence type="ECO:0000256" key="1">
    <source>
        <dbReference type="SAM" id="MobiDB-lite"/>
    </source>
</evidence>
<organism evidence="2 3">
    <name type="scientific">Hamiltosporidium magnivora</name>
    <dbReference type="NCBI Taxonomy" id="148818"/>
    <lineage>
        <taxon>Eukaryota</taxon>
        <taxon>Fungi</taxon>
        <taxon>Fungi incertae sedis</taxon>
        <taxon>Microsporidia</taxon>
        <taxon>Dubosqiidae</taxon>
        <taxon>Hamiltosporidium</taxon>
    </lineage>
</organism>